<evidence type="ECO:0000259" key="2">
    <source>
        <dbReference type="Pfam" id="PF04909"/>
    </source>
</evidence>
<dbReference type="EMBL" id="CAFBMH010000020">
    <property type="protein sequence ID" value="CAB4900294.1"/>
    <property type="molecule type" value="Genomic_DNA"/>
</dbReference>
<accession>A0A6J7G119</accession>
<dbReference type="InterPro" id="IPR006680">
    <property type="entry name" value="Amidohydro-rel"/>
</dbReference>
<dbReference type="GO" id="GO:0016831">
    <property type="term" value="F:carboxy-lyase activity"/>
    <property type="evidence" value="ECO:0007669"/>
    <property type="project" value="InterPro"/>
</dbReference>
<dbReference type="SUPFAM" id="SSF51556">
    <property type="entry name" value="Metallo-dependent hydrolases"/>
    <property type="match status" value="1"/>
</dbReference>
<dbReference type="EMBL" id="CAFBOS010000136">
    <property type="protein sequence ID" value="CAB5006666.1"/>
    <property type="molecule type" value="Genomic_DNA"/>
</dbReference>
<protein>
    <submittedName>
        <fullName evidence="5">Unannotated protein</fullName>
    </submittedName>
</protein>
<dbReference type="InterPro" id="IPR032466">
    <property type="entry name" value="Metal_Hydrolase"/>
</dbReference>
<sequence length="280" mass="30610">MSTVTIIDTHTHVVSHDRVAYPMQPPPDLARMGWFDEHPVDAVGLLEALDSGGVHGAVLVQAKGAYAYDNAYAADALGIDPARLVGASIIDMGSDDRVAQLEYWTTQRGMRGTRLFNIPPVMPRWLDDPSMAAVFDRCRDLGVRVALCIVADDVPRVRAVCDLAGDLPIALDHCGFIDLLGDTSALDALADVENLRLKITTTLLEPALHAGRDPREVLERLCEVFGVERLMWGSDFPQHHSEPYAEIVALGRYSCSRLSVSEQARFLGGTALELWPELAP</sequence>
<dbReference type="Gene3D" id="3.20.20.140">
    <property type="entry name" value="Metal-dependent hydrolases"/>
    <property type="match status" value="1"/>
</dbReference>
<keyword evidence="1" id="KW-0456">Lyase</keyword>
<dbReference type="PANTHER" id="PTHR21240">
    <property type="entry name" value="2-AMINO-3-CARBOXYLMUCONATE-6-SEMIALDEHYDE DECARBOXYLASE"/>
    <property type="match status" value="1"/>
</dbReference>
<dbReference type="EMBL" id="CAFABA010000006">
    <property type="protein sequence ID" value="CAB4814932.1"/>
    <property type="molecule type" value="Genomic_DNA"/>
</dbReference>
<evidence type="ECO:0000313" key="3">
    <source>
        <dbReference type="EMBL" id="CAB4745029.1"/>
    </source>
</evidence>
<dbReference type="InterPro" id="IPR032465">
    <property type="entry name" value="ACMSD"/>
</dbReference>
<dbReference type="AlphaFoldDB" id="A0A6J7G119"/>
<name>A0A6J7G119_9ZZZZ</name>
<dbReference type="EMBL" id="CAEZYR010000047">
    <property type="protein sequence ID" value="CAB4745029.1"/>
    <property type="molecule type" value="Genomic_DNA"/>
</dbReference>
<gene>
    <name evidence="3" type="ORF">UFOPK2754_01449</name>
    <name evidence="4" type="ORF">UFOPK3139_00276</name>
    <name evidence="5" type="ORF">UFOPK3543_00826</name>
    <name evidence="6" type="ORF">UFOPK3967_02012</name>
</gene>
<evidence type="ECO:0000313" key="4">
    <source>
        <dbReference type="EMBL" id="CAB4814932.1"/>
    </source>
</evidence>
<evidence type="ECO:0000256" key="1">
    <source>
        <dbReference type="ARBA" id="ARBA00023239"/>
    </source>
</evidence>
<dbReference type="PANTHER" id="PTHR21240:SF19">
    <property type="entry name" value="CATALYTIC_ HYDROLASE"/>
    <property type="match status" value="1"/>
</dbReference>
<evidence type="ECO:0000313" key="6">
    <source>
        <dbReference type="EMBL" id="CAB5006666.1"/>
    </source>
</evidence>
<evidence type="ECO:0000313" key="5">
    <source>
        <dbReference type="EMBL" id="CAB4900294.1"/>
    </source>
</evidence>
<dbReference type="GO" id="GO:0016787">
    <property type="term" value="F:hydrolase activity"/>
    <property type="evidence" value="ECO:0007669"/>
    <property type="project" value="InterPro"/>
</dbReference>
<dbReference type="Pfam" id="PF04909">
    <property type="entry name" value="Amidohydro_2"/>
    <property type="match status" value="1"/>
</dbReference>
<proteinExistence type="predicted"/>
<feature type="domain" description="Amidohydrolase-related" evidence="2">
    <location>
        <begin position="7"/>
        <end position="276"/>
    </location>
</feature>
<organism evidence="5">
    <name type="scientific">freshwater metagenome</name>
    <dbReference type="NCBI Taxonomy" id="449393"/>
    <lineage>
        <taxon>unclassified sequences</taxon>
        <taxon>metagenomes</taxon>
        <taxon>ecological metagenomes</taxon>
    </lineage>
</organism>
<reference evidence="5" key="1">
    <citation type="submission" date="2020-05" db="EMBL/GenBank/DDBJ databases">
        <authorList>
            <person name="Chiriac C."/>
            <person name="Salcher M."/>
            <person name="Ghai R."/>
            <person name="Kavagutti S V."/>
        </authorList>
    </citation>
    <scope>NUCLEOTIDE SEQUENCE</scope>
</reference>